<proteinExistence type="predicted"/>
<dbReference type="RefSeq" id="WP_136828875.1">
    <property type="nucleotide sequence ID" value="NZ_SWBM01000001.1"/>
</dbReference>
<keyword evidence="1" id="KW-0472">Membrane</keyword>
<dbReference type="AlphaFoldDB" id="A0A4V6WND4"/>
<dbReference type="InterPro" id="IPR024623">
    <property type="entry name" value="YtxH"/>
</dbReference>
<comment type="caution">
    <text evidence="2">The sequence shown here is derived from an EMBL/GenBank/DDBJ whole genome shotgun (WGS) entry which is preliminary data.</text>
</comment>
<keyword evidence="3" id="KW-1185">Reference proteome</keyword>
<evidence type="ECO:0000313" key="3">
    <source>
        <dbReference type="Proteomes" id="UP000307756"/>
    </source>
</evidence>
<evidence type="ECO:0000313" key="2">
    <source>
        <dbReference type="EMBL" id="TKC18160.1"/>
    </source>
</evidence>
<dbReference type="EMBL" id="SWBM01000001">
    <property type="protein sequence ID" value="TKC18160.1"/>
    <property type="molecule type" value="Genomic_DNA"/>
</dbReference>
<dbReference type="Pfam" id="PF12732">
    <property type="entry name" value="YtxH"/>
    <property type="match status" value="1"/>
</dbReference>
<dbReference type="PANTHER" id="PTHR35792">
    <property type="entry name" value="GENERAL STRESS PROTEIN"/>
    <property type="match status" value="1"/>
</dbReference>
<reference evidence="2 3" key="1">
    <citation type="journal article" date="2011" name="J. Microbiol.">
        <title>Bacillus kyonggiensis sp. nov., isolated from soil of a lettuce field.</title>
        <authorList>
            <person name="Dong K."/>
            <person name="Lee S."/>
        </authorList>
    </citation>
    <scope>NUCLEOTIDE SEQUENCE [LARGE SCALE GENOMIC DNA]</scope>
    <source>
        <strain evidence="2 3">NB22</strain>
    </source>
</reference>
<feature type="transmembrane region" description="Helical" evidence="1">
    <location>
        <begin position="6"/>
        <end position="25"/>
    </location>
</feature>
<name>A0A4V6WND4_9BACI</name>
<dbReference type="InterPro" id="IPR052928">
    <property type="entry name" value="Desiccation-related_membrane"/>
</dbReference>
<evidence type="ECO:0000256" key="1">
    <source>
        <dbReference type="SAM" id="Phobius"/>
    </source>
</evidence>
<dbReference type="PANTHER" id="PTHR35792:SF3">
    <property type="entry name" value="IG HYPOTHETICAL 17707"/>
    <property type="match status" value="1"/>
</dbReference>
<accession>A0A4V6WND4</accession>
<keyword evidence="1" id="KW-1133">Transmembrane helix</keyword>
<dbReference type="OrthoDB" id="2989636at2"/>
<organism evidence="2 3">
    <name type="scientific">Robertmurraya kyonggiensis</name>
    <dbReference type="NCBI Taxonomy" id="1037680"/>
    <lineage>
        <taxon>Bacteria</taxon>
        <taxon>Bacillati</taxon>
        <taxon>Bacillota</taxon>
        <taxon>Bacilli</taxon>
        <taxon>Bacillales</taxon>
        <taxon>Bacillaceae</taxon>
        <taxon>Robertmurraya</taxon>
    </lineage>
</organism>
<protein>
    <submittedName>
        <fullName evidence="2">YtxH domain-containing protein</fullName>
    </submittedName>
</protein>
<keyword evidence="1" id="KW-0812">Transmembrane</keyword>
<sequence>MNGKSLLTGFIIGGIAAGIATILTAPNSGKETRKYLSENKDTWIEQLSQIKLDLGEITKSITILSTEGKDGVTSFIRDVKTLIEGWQAEIKPHQEQLKSEIDVIQDTIQELERTLELHTK</sequence>
<dbReference type="Proteomes" id="UP000307756">
    <property type="component" value="Unassembled WGS sequence"/>
</dbReference>
<gene>
    <name evidence="2" type="ORF">FA727_00965</name>
</gene>